<accession>X1A358</accession>
<dbReference type="EMBL" id="BART01013339">
    <property type="protein sequence ID" value="GAG76194.1"/>
    <property type="molecule type" value="Genomic_DNA"/>
</dbReference>
<feature type="non-terminal residue" evidence="1">
    <location>
        <position position="1"/>
    </location>
</feature>
<organism evidence="1">
    <name type="scientific">marine sediment metagenome</name>
    <dbReference type="NCBI Taxonomy" id="412755"/>
    <lineage>
        <taxon>unclassified sequences</taxon>
        <taxon>metagenomes</taxon>
        <taxon>ecological metagenomes</taxon>
    </lineage>
</organism>
<proteinExistence type="predicted"/>
<comment type="caution">
    <text evidence="1">The sequence shown here is derived from an EMBL/GenBank/DDBJ whole genome shotgun (WGS) entry which is preliminary data.</text>
</comment>
<protein>
    <submittedName>
        <fullName evidence="1">Uncharacterized protein</fullName>
    </submittedName>
</protein>
<sequence length="30" mass="3055">AIDPPIVGVAAAITLEAGKVKRARIVLGVR</sequence>
<gene>
    <name evidence="1" type="ORF">S01H4_27331</name>
</gene>
<dbReference type="InterPro" id="IPR036683">
    <property type="entry name" value="CO_DH_flav_C_dom_sf"/>
</dbReference>
<reference evidence="1" key="1">
    <citation type="journal article" date="2014" name="Front. Microbiol.">
        <title>High frequency of phylogenetically diverse reductive dehalogenase-homologous genes in deep subseafloor sedimentary metagenomes.</title>
        <authorList>
            <person name="Kawai M."/>
            <person name="Futagami T."/>
            <person name="Toyoda A."/>
            <person name="Takaki Y."/>
            <person name="Nishi S."/>
            <person name="Hori S."/>
            <person name="Arai W."/>
            <person name="Tsubouchi T."/>
            <person name="Morono Y."/>
            <person name="Uchiyama I."/>
            <person name="Ito T."/>
            <person name="Fujiyama A."/>
            <person name="Inagaki F."/>
            <person name="Takami H."/>
        </authorList>
    </citation>
    <scope>NUCLEOTIDE SEQUENCE</scope>
    <source>
        <strain evidence="1">Expedition CK06-06</strain>
    </source>
</reference>
<dbReference type="Gene3D" id="3.30.390.50">
    <property type="entry name" value="CO dehydrogenase flavoprotein, C-terminal domain"/>
    <property type="match status" value="1"/>
</dbReference>
<dbReference type="AlphaFoldDB" id="X1A358"/>
<dbReference type="SUPFAM" id="SSF55447">
    <property type="entry name" value="CO dehydrogenase flavoprotein C-terminal domain-like"/>
    <property type="match status" value="1"/>
</dbReference>
<evidence type="ECO:0000313" key="1">
    <source>
        <dbReference type="EMBL" id="GAG76194.1"/>
    </source>
</evidence>
<name>X1A358_9ZZZZ</name>